<feature type="compositionally biased region" description="Acidic residues" evidence="1">
    <location>
        <begin position="36"/>
        <end position="45"/>
    </location>
</feature>
<dbReference type="PANTHER" id="PTHR35871:SF1">
    <property type="entry name" value="CXC1-LIKE CYSTEINE CLUSTER ASSOCIATED WITH KDZ TRANSPOSASES DOMAIN-CONTAINING PROTEIN"/>
    <property type="match status" value="1"/>
</dbReference>
<dbReference type="GO" id="GO:0003676">
    <property type="term" value="F:nucleic acid binding"/>
    <property type="evidence" value="ECO:0007669"/>
    <property type="project" value="InterPro"/>
</dbReference>
<reference evidence="2 3" key="1">
    <citation type="journal article" date="2019" name="Nat. Ecol. Evol.">
        <title>Megaphylogeny resolves global patterns of mushroom evolution.</title>
        <authorList>
            <person name="Varga T."/>
            <person name="Krizsan K."/>
            <person name="Foldi C."/>
            <person name="Dima B."/>
            <person name="Sanchez-Garcia M."/>
            <person name="Sanchez-Ramirez S."/>
            <person name="Szollosi G.J."/>
            <person name="Szarkandi J.G."/>
            <person name="Papp V."/>
            <person name="Albert L."/>
            <person name="Andreopoulos W."/>
            <person name="Angelini C."/>
            <person name="Antonin V."/>
            <person name="Barry K.W."/>
            <person name="Bougher N.L."/>
            <person name="Buchanan P."/>
            <person name="Buyck B."/>
            <person name="Bense V."/>
            <person name="Catcheside P."/>
            <person name="Chovatia M."/>
            <person name="Cooper J."/>
            <person name="Damon W."/>
            <person name="Desjardin D."/>
            <person name="Finy P."/>
            <person name="Geml J."/>
            <person name="Haridas S."/>
            <person name="Hughes K."/>
            <person name="Justo A."/>
            <person name="Karasinski D."/>
            <person name="Kautmanova I."/>
            <person name="Kiss B."/>
            <person name="Kocsube S."/>
            <person name="Kotiranta H."/>
            <person name="LaButti K.M."/>
            <person name="Lechner B.E."/>
            <person name="Liimatainen K."/>
            <person name="Lipzen A."/>
            <person name="Lukacs Z."/>
            <person name="Mihaltcheva S."/>
            <person name="Morgado L.N."/>
            <person name="Niskanen T."/>
            <person name="Noordeloos M.E."/>
            <person name="Ohm R.A."/>
            <person name="Ortiz-Santana B."/>
            <person name="Ovrebo C."/>
            <person name="Racz N."/>
            <person name="Riley R."/>
            <person name="Savchenko A."/>
            <person name="Shiryaev A."/>
            <person name="Soop K."/>
            <person name="Spirin V."/>
            <person name="Szebenyi C."/>
            <person name="Tomsovsky M."/>
            <person name="Tulloss R.E."/>
            <person name="Uehling J."/>
            <person name="Grigoriev I.V."/>
            <person name="Vagvolgyi C."/>
            <person name="Papp T."/>
            <person name="Martin F.M."/>
            <person name="Miettinen O."/>
            <person name="Hibbett D.S."/>
            <person name="Nagy L.G."/>
        </authorList>
    </citation>
    <scope>NUCLEOTIDE SEQUENCE [LARGE SCALE GENOMIC DNA]</scope>
    <source>
        <strain evidence="2 3">HHB13444</strain>
    </source>
</reference>
<dbReference type="InParanoid" id="A0A5C3NPK1"/>
<evidence type="ECO:0000313" key="2">
    <source>
        <dbReference type="EMBL" id="TFK79205.1"/>
    </source>
</evidence>
<dbReference type="InterPro" id="IPR036397">
    <property type="entry name" value="RNaseH_sf"/>
</dbReference>
<dbReference type="EMBL" id="ML212127">
    <property type="protein sequence ID" value="TFK79205.1"/>
    <property type="molecule type" value="Genomic_DNA"/>
</dbReference>
<accession>A0A5C3NPK1</accession>
<gene>
    <name evidence="2" type="ORF">K466DRAFT_579249</name>
</gene>
<feature type="compositionally biased region" description="Basic and acidic residues" evidence="1">
    <location>
        <begin position="46"/>
        <end position="63"/>
    </location>
</feature>
<feature type="region of interest" description="Disordered" evidence="1">
    <location>
        <begin position="1"/>
        <end position="81"/>
    </location>
</feature>
<dbReference type="Proteomes" id="UP000308197">
    <property type="component" value="Unassembled WGS sequence"/>
</dbReference>
<evidence type="ECO:0008006" key="4">
    <source>
        <dbReference type="Google" id="ProtNLM"/>
    </source>
</evidence>
<protein>
    <recommendedName>
        <fullName evidence="4">Tc1-like transposase DDE domain-containing protein</fullName>
    </recommendedName>
</protein>
<feature type="region of interest" description="Disordered" evidence="1">
    <location>
        <begin position="94"/>
        <end position="130"/>
    </location>
</feature>
<dbReference type="STRING" id="1314778.A0A5C3NPK1"/>
<feature type="region of interest" description="Disordered" evidence="1">
    <location>
        <begin position="160"/>
        <end position="195"/>
    </location>
</feature>
<feature type="compositionally biased region" description="Acidic residues" evidence="1">
    <location>
        <begin position="64"/>
        <end position="78"/>
    </location>
</feature>
<feature type="region of interest" description="Disordered" evidence="1">
    <location>
        <begin position="593"/>
        <end position="630"/>
    </location>
</feature>
<sequence length="788" mass="89927">MPAGRRPKPKPNTSGLWNHGKTPPVLIPQPLLPSSDLEDSEDDAEWDPHLAHDSLRPDFKNDIGESDLDEESEWEDCEDAGKLSMMRSLERALEAEARDGEWLPPAQVREKQKNESRKRPRPKEYKKGPDIMSKSECTRRRYKKLICNQTILNLFDFSCTLRPQPSTSNTGTEATSESESVPASPAAAASELAPAVPRPMNDIEVVPNSDLKAQSAEMDSPGTGLEGNEEEEEEAFEEEIMEDMGGGIEMRPWEKLCEQLQDDLKKKKNLMLAQINQLTILCNFTTLCLKGYGQTAASQEIARQWHAGEGVHFALRVCALARHYQIFEQLPKEKRGGSRNVNSHLHVECVWRATLKWLVALPYGGVTPQKFQHALNTTILPSLNIGLRRPLCERTACRWLVKLDWHRTLLWKGVYMDGHERPDVTKYRQEVFLPRMAEYECCMDQYEGVELKLVPPTLKPGEKKVDAIFHDESCFHVNEYKRTAWLPEGATILQKKGRGQLIHVSDFITEPTGHLVLRNDNGKIVEDACKIIFPGSNGDPWWDTAQLIEQVKRVIKIFEKVHPGCVALFIFDQSSAHASLPPDALQAFEMNKSNGGKQRKQRDTVIPQSNPDPRFRGQPQKMTLDNGEAKGLQQVPTERGFNVRKLRVKCAPVCPFKSQGCCMARLLSQQDDFMHQDSMLELTLKEAGHACMFLPKFHCELNPIEMYWGWAKYRYREVVKTNFEHAKRVALEALDSCPVEVIRRFIKRAWRFMTAWAVRKQKQHRQVSRRAMMAIEAVLNDYIKTVPS</sequence>
<feature type="compositionally biased region" description="Polar residues" evidence="1">
    <location>
        <begin position="161"/>
        <end position="171"/>
    </location>
</feature>
<keyword evidence="3" id="KW-1185">Reference proteome</keyword>
<feature type="compositionally biased region" description="Basic and acidic residues" evidence="1">
    <location>
        <begin position="108"/>
        <end position="129"/>
    </location>
</feature>
<evidence type="ECO:0000313" key="3">
    <source>
        <dbReference type="Proteomes" id="UP000308197"/>
    </source>
</evidence>
<dbReference type="AlphaFoldDB" id="A0A5C3NPK1"/>
<evidence type="ECO:0000256" key="1">
    <source>
        <dbReference type="SAM" id="MobiDB-lite"/>
    </source>
</evidence>
<organism evidence="2 3">
    <name type="scientific">Polyporus arcularius HHB13444</name>
    <dbReference type="NCBI Taxonomy" id="1314778"/>
    <lineage>
        <taxon>Eukaryota</taxon>
        <taxon>Fungi</taxon>
        <taxon>Dikarya</taxon>
        <taxon>Basidiomycota</taxon>
        <taxon>Agaricomycotina</taxon>
        <taxon>Agaricomycetes</taxon>
        <taxon>Polyporales</taxon>
        <taxon>Polyporaceae</taxon>
        <taxon>Polyporus</taxon>
    </lineage>
</organism>
<dbReference type="Gene3D" id="3.30.420.10">
    <property type="entry name" value="Ribonuclease H-like superfamily/Ribonuclease H"/>
    <property type="match status" value="1"/>
</dbReference>
<dbReference type="PANTHER" id="PTHR35871">
    <property type="entry name" value="EXPRESSED PROTEIN"/>
    <property type="match status" value="1"/>
</dbReference>
<name>A0A5C3NPK1_9APHY</name>
<proteinExistence type="predicted"/>
<feature type="compositionally biased region" description="Low complexity" evidence="1">
    <location>
        <begin position="172"/>
        <end position="195"/>
    </location>
</feature>